<dbReference type="eggNOG" id="ENOG5030F2T">
    <property type="taxonomic scope" value="Bacteria"/>
</dbReference>
<sequence length="343" mass="38803">MMEATQNGELAYKLVRRMDQITWDRVGPSIVENVHRNSKLLSQGRSLADLRHQVVGEGDSAIVIAAGPSIKRRDPLATIRESSYKGALVVTESAIAYCLRNGIVPDLCVTLDPHATRVVRWFGDPELTREKIEADDYYARQDMDEFFADQVSSNVQVLRMLDEHGPKIRIALCTSASKAVVDRVLQTGMQVYWWNPMMDDPDLPDSVTRTFYDLNGLPAVNAGGNVGSACWMMANAVLGKKHVAVTGMDLGYYGDTPYYNTQYYHEAVDLVGKENLDKLYPRFFNPHVSEWFYTDPAYLWYRECFIEMTQDPDCKTYNCTEGGCLFADHIDSIPLADFLRRHG</sequence>
<feature type="domain" description="6-hydroxymethylpterin diphosphokinase MptE-like" evidence="1">
    <location>
        <begin position="36"/>
        <end position="115"/>
    </location>
</feature>
<dbReference type="InterPro" id="IPR002826">
    <property type="entry name" value="MptE-like"/>
</dbReference>
<dbReference type="EMBL" id="HG794546">
    <property type="protein sequence ID" value="CDL00639.1"/>
    <property type="molecule type" value="Genomic_DNA"/>
</dbReference>
<keyword evidence="3" id="KW-1185">Reference proteome</keyword>
<reference evidence="2 3" key="1">
    <citation type="journal article" date="2014" name="Genome Announc.">
        <title>Complete genome sequence of Magnetospirillum gryphiswaldense MSR-1.</title>
        <authorList>
            <person name="Wang X."/>
            <person name="Wang Q."/>
            <person name="Zhang W."/>
            <person name="Wang Y."/>
            <person name="Li L."/>
            <person name="Wen T."/>
            <person name="Zhang T."/>
            <person name="Zhang Y."/>
            <person name="Xu J."/>
            <person name="Hu J."/>
            <person name="Li S."/>
            <person name="Liu L."/>
            <person name="Liu J."/>
            <person name="Jiang W."/>
            <person name="Tian J."/>
            <person name="Li Y."/>
            <person name="Schuler D."/>
            <person name="Wang L."/>
            <person name="Li J."/>
        </authorList>
    </citation>
    <scope>NUCLEOTIDE SEQUENCE [LARGE SCALE GENOMIC DNA]</scope>
    <source>
        <strain evidence="3">DSM 6361 / JCM 21280 / NBRC 15271 / MSR-1</strain>
    </source>
</reference>
<protein>
    <recommendedName>
        <fullName evidence="1">6-hydroxymethylpterin diphosphokinase MptE-like domain-containing protein</fullName>
    </recommendedName>
</protein>
<evidence type="ECO:0000313" key="2">
    <source>
        <dbReference type="EMBL" id="CDL00639.1"/>
    </source>
</evidence>
<name>V6F5B4_MAGGM</name>
<dbReference type="STRING" id="1430440.MGMSRv2__3424"/>
<evidence type="ECO:0000313" key="3">
    <source>
        <dbReference type="Proteomes" id="UP000018922"/>
    </source>
</evidence>
<dbReference type="KEGG" id="mgy:MGMSRv2__3424"/>
<organism evidence="2 3">
    <name type="scientific">Magnetospirillum gryphiswaldense (strain DSM 6361 / JCM 21280 / NBRC 15271 / MSR-1)</name>
    <dbReference type="NCBI Taxonomy" id="431944"/>
    <lineage>
        <taxon>Bacteria</taxon>
        <taxon>Pseudomonadati</taxon>
        <taxon>Pseudomonadota</taxon>
        <taxon>Alphaproteobacteria</taxon>
        <taxon>Rhodospirillales</taxon>
        <taxon>Rhodospirillaceae</taxon>
        <taxon>Magnetospirillum</taxon>
    </lineage>
</organism>
<accession>V6F5B4</accession>
<dbReference type="HOGENOM" id="CLU_904907_0_0_5"/>
<evidence type="ECO:0000259" key="1">
    <source>
        <dbReference type="Pfam" id="PF01973"/>
    </source>
</evidence>
<dbReference type="AlphaFoldDB" id="V6F5B4"/>
<gene>
    <name evidence="2" type="ordered locus">MGMSRv2__3424</name>
</gene>
<dbReference type="Proteomes" id="UP000018922">
    <property type="component" value="Chromosome I"/>
</dbReference>
<proteinExistence type="predicted"/>
<dbReference type="Pfam" id="PF01973">
    <property type="entry name" value="MptE-like"/>
    <property type="match status" value="1"/>
</dbReference>